<gene>
    <name evidence="1" type="ORF">CUNI_LOCUS20790</name>
</gene>
<organism evidence="1 2">
    <name type="scientific">Candidula unifasciata</name>
    <dbReference type="NCBI Taxonomy" id="100452"/>
    <lineage>
        <taxon>Eukaryota</taxon>
        <taxon>Metazoa</taxon>
        <taxon>Spiralia</taxon>
        <taxon>Lophotrochozoa</taxon>
        <taxon>Mollusca</taxon>
        <taxon>Gastropoda</taxon>
        <taxon>Heterobranchia</taxon>
        <taxon>Euthyneura</taxon>
        <taxon>Panpulmonata</taxon>
        <taxon>Eupulmonata</taxon>
        <taxon>Stylommatophora</taxon>
        <taxon>Helicina</taxon>
        <taxon>Helicoidea</taxon>
        <taxon>Geomitridae</taxon>
        <taxon>Candidula</taxon>
    </lineage>
</organism>
<feature type="non-terminal residue" evidence="1">
    <location>
        <position position="1"/>
    </location>
</feature>
<feature type="non-terminal residue" evidence="1">
    <location>
        <position position="51"/>
    </location>
</feature>
<sequence>ETRITRLPDENPAFLIARSAERRVKSQWQIKNHNRFVPFPQWTLGAVKTTI</sequence>
<dbReference type="Proteomes" id="UP000678393">
    <property type="component" value="Unassembled WGS sequence"/>
</dbReference>
<comment type="caution">
    <text evidence="1">The sequence shown here is derived from an EMBL/GenBank/DDBJ whole genome shotgun (WGS) entry which is preliminary data.</text>
</comment>
<proteinExistence type="predicted"/>
<dbReference type="EMBL" id="CAJHNH020008057">
    <property type="protein sequence ID" value="CAG5135232.1"/>
    <property type="molecule type" value="Genomic_DNA"/>
</dbReference>
<evidence type="ECO:0000313" key="2">
    <source>
        <dbReference type="Proteomes" id="UP000678393"/>
    </source>
</evidence>
<protein>
    <submittedName>
        <fullName evidence="1">Uncharacterized protein</fullName>
    </submittedName>
</protein>
<accession>A0A8S4A4R2</accession>
<keyword evidence="2" id="KW-1185">Reference proteome</keyword>
<evidence type="ECO:0000313" key="1">
    <source>
        <dbReference type="EMBL" id="CAG5135232.1"/>
    </source>
</evidence>
<dbReference type="AlphaFoldDB" id="A0A8S4A4R2"/>
<name>A0A8S4A4R2_9EUPU</name>
<reference evidence="1" key="1">
    <citation type="submission" date="2021-04" db="EMBL/GenBank/DDBJ databases">
        <authorList>
            <consortium name="Molecular Ecology Group"/>
        </authorList>
    </citation>
    <scope>NUCLEOTIDE SEQUENCE</scope>
</reference>